<dbReference type="RefSeq" id="WP_206379363.1">
    <property type="nucleotide sequence ID" value="NZ_CP067422.1"/>
</dbReference>
<evidence type="ECO:0000313" key="3">
    <source>
        <dbReference type="Proteomes" id="UP000595197"/>
    </source>
</evidence>
<proteinExistence type="predicted"/>
<name>A0ABX7BHH8_9PROT</name>
<keyword evidence="2" id="KW-0614">Plasmid</keyword>
<reference evidence="2" key="1">
    <citation type="submission" date="2021-02" db="EMBL/GenBank/DDBJ databases">
        <title>Skermanella TT6 skin isolate.</title>
        <authorList>
            <person name="Lee K."/>
            <person name="Ganzorig M."/>
        </authorList>
    </citation>
    <scope>NUCLEOTIDE SEQUENCE</scope>
    <source>
        <strain evidence="2">TT6</strain>
    </source>
</reference>
<evidence type="ECO:0000256" key="1">
    <source>
        <dbReference type="SAM" id="MobiDB-lite"/>
    </source>
</evidence>
<geneLocation type="plasmid" evidence="2 3">
    <name>pTT6-2</name>
</geneLocation>
<accession>A0ABX7BHH8</accession>
<protein>
    <submittedName>
        <fullName evidence="2">Uncharacterized protein</fullName>
    </submittedName>
</protein>
<dbReference type="Proteomes" id="UP000595197">
    <property type="component" value="Plasmid pTT6-2"/>
</dbReference>
<feature type="compositionally biased region" description="Basic residues" evidence="1">
    <location>
        <begin position="1"/>
        <end position="13"/>
    </location>
</feature>
<evidence type="ECO:0000313" key="2">
    <source>
        <dbReference type="EMBL" id="QQP93658.2"/>
    </source>
</evidence>
<feature type="region of interest" description="Disordered" evidence="1">
    <location>
        <begin position="1"/>
        <end position="61"/>
    </location>
</feature>
<keyword evidence="3" id="KW-1185">Reference proteome</keyword>
<organism evidence="2 3">
    <name type="scientific">Skermanella cutis</name>
    <dbReference type="NCBI Taxonomy" id="2775420"/>
    <lineage>
        <taxon>Bacteria</taxon>
        <taxon>Pseudomonadati</taxon>
        <taxon>Pseudomonadota</taxon>
        <taxon>Alphaproteobacteria</taxon>
        <taxon>Rhodospirillales</taxon>
        <taxon>Azospirillaceae</taxon>
        <taxon>Skermanella</taxon>
    </lineage>
</organism>
<dbReference type="EMBL" id="CP067422">
    <property type="protein sequence ID" value="QQP93658.2"/>
    <property type="molecule type" value="Genomic_DNA"/>
</dbReference>
<sequence length="61" mass="6463">MPLRRPVRIKRATGHMSTGNVPHGGDDPQHRSNTPMSPMPAEIGGEGNVGDASMKDAGTQR</sequence>
<gene>
    <name evidence="2" type="ORF">IGS68_32070</name>
</gene>